<evidence type="ECO:0000256" key="2">
    <source>
        <dbReference type="ARBA" id="ARBA00022475"/>
    </source>
</evidence>
<keyword evidence="2" id="KW-1003">Cell membrane</keyword>
<dbReference type="Pfam" id="PF02687">
    <property type="entry name" value="FtsX"/>
    <property type="match status" value="1"/>
</dbReference>
<feature type="transmembrane region" description="Helical" evidence="7">
    <location>
        <begin position="314"/>
        <end position="339"/>
    </location>
</feature>
<evidence type="ECO:0000256" key="5">
    <source>
        <dbReference type="ARBA" id="ARBA00023136"/>
    </source>
</evidence>
<feature type="domain" description="ABC3 transporter permease C-terminal" evidence="8">
    <location>
        <begin position="265"/>
        <end position="377"/>
    </location>
</feature>
<dbReference type="GO" id="GO:0005886">
    <property type="term" value="C:plasma membrane"/>
    <property type="evidence" value="ECO:0007669"/>
    <property type="project" value="UniProtKB-SubCell"/>
</dbReference>
<evidence type="ECO:0000313" key="11">
    <source>
        <dbReference type="Proteomes" id="UP000000716"/>
    </source>
</evidence>
<dbReference type="KEGG" id="eat:EAT1b_2167"/>
<evidence type="ECO:0000313" key="10">
    <source>
        <dbReference type="EMBL" id="ACQ71090.1"/>
    </source>
</evidence>
<dbReference type="AlphaFoldDB" id="C4L1Q8"/>
<dbReference type="GO" id="GO:0022857">
    <property type="term" value="F:transmembrane transporter activity"/>
    <property type="evidence" value="ECO:0007669"/>
    <property type="project" value="TreeGrafter"/>
</dbReference>
<feature type="transmembrane region" description="Helical" evidence="7">
    <location>
        <begin position="21"/>
        <end position="41"/>
    </location>
</feature>
<evidence type="ECO:0000259" key="8">
    <source>
        <dbReference type="Pfam" id="PF02687"/>
    </source>
</evidence>
<feature type="domain" description="MacB-like periplasmic core" evidence="9">
    <location>
        <begin position="20"/>
        <end position="227"/>
    </location>
</feature>
<keyword evidence="3 7" id="KW-0812">Transmembrane</keyword>
<sequence>MIRENIRMAWLTVISHKMRSFLTILGIVIGTASIIALMTIISGVTDSINDEVATFGADRMTVQIGEDGKSGVSMADMDRLEAIEGIASLSPTLSQMTDVYVAGQTEQQTILGKSEAFFKDDSVVATGRGLTPLDVNQQTRVALLGETIAKEAFPTSSPLGEEISVGGIRYTVVGTLAPSSEFSMSTDEAIVIPVTTALTQFHQGTIATFDLYTEPGASAVVQDEVTQQLTTAFNGRDAFTVTSFEDALASIDQINALLSMLLVGIASISLLVGGIGIMNMMLVSVTERTSEIGLRKALGATPGKIRQQFLFESVLLSMLGGLVGVLIGGLLAFGLTLVMGVPFTLASSTVGLALGFSVVIGVVFGYIPARKASNLQPIEALRNV</sequence>
<dbReference type="RefSeq" id="WP_015880649.1">
    <property type="nucleotide sequence ID" value="NC_012673.1"/>
</dbReference>
<name>C4L1Q8_EXISA</name>
<evidence type="ECO:0000256" key="1">
    <source>
        <dbReference type="ARBA" id="ARBA00004651"/>
    </source>
</evidence>
<keyword evidence="11" id="KW-1185">Reference proteome</keyword>
<feature type="transmembrane region" description="Helical" evidence="7">
    <location>
        <begin position="256"/>
        <end position="278"/>
    </location>
</feature>
<comment type="similarity">
    <text evidence="6">Belongs to the ABC-4 integral membrane protein family.</text>
</comment>
<organism evidence="10 11">
    <name type="scientific">Exiguobacterium sp. (strain ATCC BAA-1283 / AT1b)</name>
    <dbReference type="NCBI Taxonomy" id="360911"/>
    <lineage>
        <taxon>Bacteria</taxon>
        <taxon>Bacillati</taxon>
        <taxon>Bacillota</taxon>
        <taxon>Bacilli</taxon>
        <taxon>Bacillales</taxon>
        <taxon>Bacillales Family XII. Incertae Sedis</taxon>
        <taxon>Exiguobacterium</taxon>
    </lineage>
</organism>
<dbReference type="InterPro" id="IPR050250">
    <property type="entry name" value="Macrolide_Exporter_MacB"/>
</dbReference>
<proteinExistence type="inferred from homology"/>
<dbReference type="Pfam" id="PF12704">
    <property type="entry name" value="MacB_PCD"/>
    <property type="match status" value="1"/>
</dbReference>
<dbReference type="eggNOG" id="COG0577">
    <property type="taxonomic scope" value="Bacteria"/>
</dbReference>
<comment type="subcellular location">
    <subcellularLocation>
        <location evidence="1">Cell membrane</location>
        <topology evidence="1">Multi-pass membrane protein</topology>
    </subcellularLocation>
</comment>
<keyword evidence="4 7" id="KW-1133">Transmembrane helix</keyword>
<dbReference type="Proteomes" id="UP000000716">
    <property type="component" value="Chromosome"/>
</dbReference>
<dbReference type="InterPro" id="IPR003838">
    <property type="entry name" value="ABC3_permease_C"/>
</dbReference>
<dbReference type="InterPro" id="IPR025857">
    <property type="entry name" value="MacB_PCD"/>
</dbReference>
<evidence type="ECO:0000256" key="3">
    <source>
        <dbReference type="ARBA" id="ARBA00022692"/>
    </source>
</evidence>
<reference evidence="10 11" key="1">
    <citation type="journal article" date="2011" name="J. Bacteriol.">
        <title>Complete genome sequence of the Thermophilic Bacterium Exiguobacterium sp. AT1b.</title>
        <authorList>
            <person name="Vishnivetskaya T.A."/>
            <person name="Lucas S."/>
            <person name="Copeland A."/>
            <person name="Lapidus A."/>
            <person name="Glavina Del Rio T."/>
            <person name="Dalin E."/>
            <person name="Tice H."/>
            <person name="Bruce D.C."/>
            <person name="Goodwin L.A."/>
            <person name="Pitluck S."/>
            <person name="Saunders E."/>
            <person name="Brettin T."/>
            <person name="Detter C."/>
            <person name="Han C."/>
            <person name="Larimer F."/>
            <person name="Land M.L."/>
            <person name="Hauser L.J."/>
            <person name="Kyrpides N.C."/>
            <person name="Ovchinnikova G."/>
            <person name="Kathariou S."/>
            <person name="Ramaley R.F."/>
            <person name="Rodrigues D.F."/>
            <person name="Hendrix C."/>
            <person name="Richardson P."/>
            <person name="Tiedje J.M."/>
        </authorList>
    </citation>
    <scope>NUCLEOTIDE SEQUENCE [LARGE SCALE GENOMIC DNA]</scope>
    <source>
        <strain evidence="11">ATCC BAA-1283 / AT1b</strain>
    </source>
</reference>
<dbReference type="EMBL" id="CP001615">
    <property type="protein sequence ID" value="ACQ71090.1"/>
    <property type="molecule type" value="Genomic_DNA"/>
</dbReference>
<evidence type="ECO:0000256" key="7">
    <source>
        <dbReference type="SAM" id="Phobius"/>
    </source>
</evidence>
<keyword evidence="5 7" id="KW-0472">Membrane</keyword>
<evidence type="ECO:0000259" key="9">
    <source>
        <dbReference type="Pfam" id="PF12704"/>
    </source>
</evidence>
<dbReference type="HOGENOM" id="CLU_000604_8_0_9"/>
<evidence type="ECO:0000256" key="4">
    <source>
        <dbReference type="ARBA" id="ARBA00022989"/>
    </source>
</evidence>
<evidence type="ECO:0000256" key="6">
    <source>
        <dbReference type="ARBA" id="ARBA00038076"/>
    </source>
</evidence>
<gene>
    <name evidence="10" type="ordered locus">EAT1b_2167</name>
</gene>
<protein>
    <submittedName>
        <fullName evidence="10">Uncharacterized protein</fullName>
    </submittedName>
</protein>
<accession>C4L1Q8</accession>
<dbReference type="STRING" id="360911.EAT1b_2167"/>
<feature type="transmembrane region" description="Helical" evidence="7">
    <location>
        <begin position="345"/>
        <end position="367"/>
    </location>
</feature>
<dbReference type="PANTHER" id="PTHR30572">
    <property type="entry name" value="MEMBRANE COMPONENT OF TRANSPORTER-RELATED"/>
    <property type="match status" value="1"/>
</dbReference>
<dbReference type="PANTHER" id="PTHR30572:SF4">
    <property type="entry name" value="ABC TRANSPORTER PERMEASE YTRF"/>
    <property type="match status" value="1"/>
</dbReference>